<protein>
    <submittedName>
        <fullName evidence="6">DNA helicase related protein</fullName>
    </submittedName>
</protein>
<evidence type="ECO:0000259" key="4">
    <source>
        <dbReference type="Pfam" id="PF13087"/>
    </source>
</evidence>
<dbReference type="GO" id="GO:0004386">
    <property type="term" value="F:helicase activity"/>
    <property type="evidence" value="ECO:0007669"/>
    <property type="project" value="UniProtKB-KW"/>
</dbReference>
<dbReference type="KEGG" id="mel:Metbo_2038"/>
<sequence>MEESANINTEAKIGALRKNLLDLTMRNKLLNFKPLAKSIKVVDEIPTEIYQLMVLEDKKMQFIPRARKPVKKDFEGNQKPEEVEEEEEELKLKPIDITDKEASLLWKLPLPNSKVSSKHRNLLLQTNHEAEELQKRLFYINQQARSVLEEQGYNILYLALGFLEWTENNDLETKRKAPLILIPVELERKKVKGSFKLRWTGEDIIPNISLQEKLLEQGVELPGFEMPEHKEGIYHYFESVSDAIEPKKDWNVVYEIYLNFFSFTKFVMFKDLDPASWGGVSIAENSIIKTLFDDVESIDKTEFNEEDVDKKLNSKDVFNVVDADSSQIAVVEEAKSGMNLVVEGPPGTGKSQTIVNLISELMANGKSVLFVSEKMAALEVVKTRLDSIGLGEFCLELHSHKSNKKNVLKELERTLYSQYDRLRPLDEEFEELERLKLELNQYNEVLHTSIGNSGFSPFQLFGMKEDAIQHFKKVERNIPRAHIENPESYTQKDWKNAVSTLKNVTEVITPLKPISKNAWYNTEPGTILPTDSEDIAELLENAVLTLNDVEADLYELIELTGIRKPLNKSELDSSIKTALLIADPLTTNPDVLFNPVWEIGRSEIIHIIDIMVEYDTNRKELEKRFNKGVLNTNIQSLLDDYQETSSKFLKSFRGKYKKSKDKIAKLYRDAVPEDDEVIIEDLKTLKSCQELQKKLEDLNSEAKAVFGDEWKGTETDLKKIKDLAEWVLTVKKLLKTGKITERTFDIIVDGPDTATINGTIQKLNKDYGSFLKVYKAIKGYIKIDEELVFGAKMRFVRFHELESRIENFLKGMPLLQKWSQLTAILNETPSPIAQPIVELIKADKINIDDIIPCLKANFADDLLRNAFLENHILSSFIGEIHERKIGRFIDLDRQIISLNRKRISNRIAYNRPHINTAVSRTSELGILLSEFNRKRGHMPIRKLLSNAGNLVKKIKPCFMMSPLSVAQFIDPKNSVDLRFDVVIFDEASQVKPEDSLGAFLRANQAVVMGDTRQLPPTTFFDIILETDENEDYEIASISDMESILHLCKGRFPTKMLRWHYRSRHESLIALSNQEFYDNNLLIYPSPCHETESLGLKFEYMEDTVYDRGNTSSNRLEARRVVEAAGDHYREHGLSKSLGIGTFNIKQQQAILEEVELYLRQNPSLEKYFSNDLEEHFFVKNLETIQGDERDVIFISVGYGNDENGHLSLNFGPLNREGGERRLNVLITRAREKTVVFSNFRHTEINLNENAPFGLRALKSFLKYSETKMLDTKYDSDDELNTEFEDSLYEFLRSHNYEVHKQVGCAGFRLDLAVVDPEERGKYLVGIECDGETYHSSPVARDRDRLRQQILEGLEWHIYRVWSTDWYRNRAESEKRLLEAVKNAKDLKPIVKLDTTPDDSETVKPIGEYEPAYERTGTGNPENSTLPEEETDPQTVKWESEDLNPELSPETDPEIIADSEIVENAKFEEPEVSSEFVEEGTIPELEEPEPQNIKKHRAANEPLQVEEEEVSKTPAHEELEKPVIDEAVEFVDIVEDEEDSVVDYVPCTEFCIPVTGEIHEKSAEDMARLVVQIVDEEGPIHINEIIRRIRVVWGLKRAGKRIHDSIMAGVQLADERNNIIIRDDFVYSRSAVLRVRRRSVDPPAKINLISDEEIAKAVQIVLKTQYASPMAEIIKQTSRLFGIKVTRGATAKRIEGIVLELLESGSLELQANGMINFPKS</sequence>
<feature type="compositionally biased region" description="Acidic residues" evidence="1">
    <location>
        <begin position="1440"/>
        <end position="1450"/>
    </location>
</feature>
<gene>
    <name evidence="6" type="ordered locus">Metbo_2038</name>
</gene>
<proteinExistence type="predicted"/>
<reference evidence="7" key="1">
    <citation type="submission" date="2011-02" db="EMBL/GenBank/DDBJ databases">
        <title>Complete sequence of Methanobacterium sp. AL-21.</title>
        <authorList>
            <consortium name="US DOE Joint Genome Institute"/>
            <person name="Lucas S."/>
            <person name="Copeland A."/>
            <person name="Lapidus A."/>
            <person name="Cheng J.-F."/>
            <person name="Goodwin L."/>
            <person name="Pitluck S."/>
            <person name="Chertkov O."/>
            <person name="Detter J.C."/>
            <person name="Han C."/>
            <person name="Tapia R."/>
            <person name="Land M."/>
            <person name="Hauser L."/>
            <person name="Kyrpides N."/>
            <person name="Ivanova N."/>
            <person name="Mikhailova N."/>
            <person name="Pagani I."/>
            <person name="Cadillo-Quiroz H."/>
            <person name="Imachi H."/>
            <person name="Zinder S."/>
            <person name="Liu W."/>
            <person name="Woyke T."/>
        </authorList>
    </citation>
    <scope>NUCLEOTIDE SEQUENCE [LARGE SCALE GENOMIC DNA]</scope>
    <source>
        <strain evidence="7">AL-21</strain>
    </source>
</reference>
<feature type="region of interest" description="Disordered" evidence="1">
    <location>
        <begin position="1468"/>
        <end position="1491"/>
    </location>
</feature>
<feature type="compositionally biased region" description="Polar residues" evidence="1">
    <location>
        <begin position="1416"/>
        <end position="1425"/>
    </location>
</feature>
<dbReference type="InterPro" id="IPR047187">
    <property type="entry name" value="SF1_C_Upf1"/>
</dbReference>
<dbReference type="FunFam" id="3.40.50.300:FF:002063">
    <property type="entry name" value="DNA helicase related protein"/>
    <property type="match status" value="1"/>
</dbReference>
<dbReference type="FunFam" id="3.40.960.10:FF:000002">
    <property type="entry name" value="DNA helicase related protein"/>
    <property type="match status" value="1"/>
</dbReference>
<dbReference type="InterPro" id="IPR041679">
    <property type="entry name" value="DNA2/NAM7-like_C"/>
</dbReference>
<dbReference type="PANTHER" id="PTHR10887">
    <property type="entry name" value="DNA2/NAM7 HELICASE FAMILY"/>
    <property type="match status" value="1"/>
</dbReference>
<dbReference type="Pfam" id="PF13086">
    <property type="entry name" value="AAA_11"/>
    <property type="match status" value="1"/>
</dbReference>
<feature type="domain" description="Restriction endonuclease type II-like" evidence="5">
    <location>
        <begin position="1283"/>
        <end position="1379"/>
    </location>
</feature>
<dbReference type="RefSeq" id="WP_013645608.1">
    <property type="nucleotide sequence ID" value="NC_015216.1"/>
</dbReference>
<dbReference type="InterPro" id="IPR027417">
    <property type="entry name" value="P-loop_NTPase"/>
</dbReference>
<dbReference type="InterPro" id="IPR011335">
    <property type="entry name" value="Restrct_endonuc-II-like"/>
</dbReference>
<feature type="domain" description="DNA2/NAM7 helicase helicase" evidence="3">
    <location>
        <begin position="976"/>
        <end position="1019"/>
    </location>
</feature>
<keyword evidence="6" id="KW-0378">Hydrolase</keyword>
<dbReference type="Pfam" id="PF11784">
    <property type="entry name" value="DUF3320"/>
    <property type="match status" value="1"/>
</dbReference>
<organism evidence="6 7">
    <name type="scientific">Methanobacterium lacus (strain AL-21)</name>
    <dbReference type="NCBI Taxonomy" id="877455"/>
    <lineage>
        <taxon>Archaea</taxon>
        <taxon>Methanobacteriati</taxon>
        <taxon>Methanobacteriota</taxon>
        <taxon>Methanomada group</taxon>
        <taxon>Methanobacteria</taxon>
        <taxon>Methanobacteriales</taxon>
        <taxon>Methanobacteriaceae</taxon>
        <taxon>Methanobacterium</taxon>
    </lineage>
</organism>
<reference evidence="6 7" key="2">
    <citation type="journal article" date="2014" name="Int. J. Syst. Evol. Microbiol.">
        <title>Methanobacterium paludis sp. nov. and a novel strain of Methanobacterium lacus isolated from northern peatlands.</title>
        <authorList>
            <person name="Cadillo-Quiroz H."/>
            <person name="Brauer S.L."/>
            <person name="Goodson N."/>
            <person name="Yavitt J.B."/>
            <person name="Zinder S.H."/>
        </authorList>
    </citation>
    <scope>NUCLEOTIDE SEQUENCE [LARGE SCALE GENOMIC DNA]</scope>
    <source>
        <strain evidence="6 7">AL-21</strain>
    </source>
</reference>
<evidence type="ECO:0000313" key="6">
    <source>
        <dbReference type="EMBL" id="ADZ10257.1"/>
    </source>
</evidence>
<dbReference type="CDD" id="cd18808">
    <property type="entry name" value="SF1_C_Upf1"/>
    <property type="match status" value="1"/>
</dbReference>
<dbReference type="PANTHER" id="PTHR10887:SF530">
    <property type="entry name" value="SUPERFAMILY I DNA HELICASES"/>
    <property type="match status" value="1"/>
</dbReference>
<keyword evidence="6" id="KW-0067">ATP-binding</keyword>
<evidence type="ECO:0000256" key="1">
    <source>
        <dbReference type="SAM" id="MobiDB-lite"/>
    </source>
</evidence>
<evidence type="ECO:0000313" key="7">
    <source>
        <dbReference type="Proteomes" id="UP000007490"/>
    </source>
</evidence>
<dbReference type="eggNOG" id="arCOG00803">
    <property type="taxonomic scope" value="Archaea"/>
</dbReference>
<dbReference type="Gene3D" id="3.40.50.300">
    <property type="entry name" value="P-loop containing nucleotide triphosphate hydrolases"/>
    <property type="match status" value="3"/>
</dbReference>
<dbReference type="Proteomes" id="UP000007490">
    <property type="component" value="Chromosome"/>
</dbReference>
<dbReference type="InterPro" id="IPR025103">
    <property type="entry name" value="DUF4011"/>
</dbReference>
<evidence type="ECO:0000259" key="3">
    <source>
        <dbReference type="Pfam" id="PF13086"/>
    </source>
</evidence>
<dbReference type="EMBL" id="CP002551">
    <property type="protein sequence ID" value="ADZ10257.1"/>
    <property type="molecule type" value="Genomic_DNA"/>
</dbReference>
<dbReference type="SUPFAM" id="SSF52540">
    <property type="entry name" value="P-loop containing nucleoside triphosphate hydrolases"/>
    <property type="match status" value="1"/>
</dbReference>
<keyword evidence="6" id="KW-0547">Nucleotide-binding</keyword>
<keyword evidence="7" id="KW-1185">Reference proteome</keyword>
<dbReference type="InterPro" id="IPR041677">
    <property type="entry name" value="DNA2/NAM7_AAA_11"/>
</dbReference>
<keyword evidence="6" id="KW-0347">Helicase</keyword>
<dbReference type="GeneID" id="10278499"/>
<dbReference type="InterPro" id="IPR045055">
    <property type="entry name" value="DNA2/NAM7-like"/>
</dbReference>
<dbReference type="InterPro" id="IPR049468">
    <property type="entry name" value="Restrct_endonuc-II-like_dom"/>
</dbReference>
<dbReference type="HOGENOM" id="CLU_000788_3_2_2"/>
<dbReference type="Gene3D" id="3.40.960.10">
    <property type="entry name" value="VSR Endonuclease"/>
    <property type="match status" value="1"/>
</dbReference>
<name>F0TBI8_METLA</name>
<accession>F0TBI8</accession>
<dbReference type="SUPFAM" id="SSF52980">
    <property type="entry name" value="Restriction endonuclease-like"/>
    <property type="match status" value="1"/>
</dbReference>
<dbReference type="Pfam" id="PF13087">
    <property type="entry name" value="AAA_12"/>
    <property type="match status" value="1"/>
</dbReference>
<feature type="domain" description="DNA2/NAM7 helicase-like C-terminal" evidence="4">
    <location>
        <begin position="1050"/>
        <end position="1238"/>
    </location>
</feature>
<dbReference type="Pfam" id="PF18741">
    <property type="entry name" value="MTES_1575"/>
    <property type="match status" value="1"/>
</dbReference>
<feature type="region of interest" description="Disordered" evidence="1">
    <location>
        <begin position="1392"/>
        <end position="1450"/>
    </location>
</feature>
<feature type="domain" description="DUF3320" evidence="2">
    <location>
        <begin position="1556"/>
        <end position="1602"/>
    </location>
</feature>
<dbReference type="OrthoDB" id="45637at2157"/>
<dbReference type="Pfam" id="PF13195">
    <property type="entry name" value="DUF4011"/>
    <property type="match status" value="1"/>
</dbReference>
<dbReference type="InterPro" id="IPR021754">
    <property type="entry name" value="DUF3320"/>
</dbReference>
<evidence type="ECO:0000259" key="2">
    <source>
        <dbReference type="Pfam" id="PF11784"/>
    </source>
</evidence>
<evidence type="ECO:0000259" key="5">
    <source>
        <dbReference type="Pfam" id="PF18741"/>
    </source>
</evidence>
<dbReference type="STRING" id="877455.Metbo_2038"/>